<dbReference type="SUPFAM" id="SSF52540">
    <property type="entry name" value="P-loop containing nucleoside triphosphate hydrolases"/>
    <property type="match status" value="1"/>
</dbReference>
<dbReference type="PANTHER" id="PTHR43790">
    <property type="entry name" value="CARBOHYDRATE TRANSPORT ATP-BINDING PROTEIN MG119-RELATED"/>
    <property type="match status" value="1"/>
</dbReference>
<dbReference type="SMART" id="SM00382">
    <property type="entry name" value="AAA"/>
    <property type="match status" value="1"/>
</dbReference>
<evidence type="ECO:0000256" key="5">
    <source>
        <dbReference type="ARBA" id="ARBA00022840"/>
    </source>
</evidence>
<keyword evidence="1" id="KW-0472">Membrane</keyword>
<gene>
    <name evidence="7" type="ordered locus">Veis_0047</name>
</gene>
<keyword evidence="2" id="KW-0762">Sugar transport</keyword>
<dbReference type="Gene3D" id="3.40.50.300">
    <property type="entry name" value="P-loop containing nucleotide triphosphate hydrolases"/>
    <property type="match status" value="1"/>
</dbReference>
<dbReference type="KEGG" id="vei:Veis_0047"/>
<keyword evidence="1" id="KW-1003">Cell membrane</keyword>
<dbReference type="PROSITE" id="PS50893">
    <property type="entry name" value="ABC_TRANSPORTER_2"/>
    <property type="match status" value="1"/>
</dbReference>
<dbReference type="STRING" id="391735.Veis_0047"/>
<dbReference type="CDD" id="cd03216">
    <property type="entry name" value="ABC_Carb_Monos_I"/>
    <property type="match status" value="1"/>
</dbReference>
<dbReference type="Proteomes" id="UP000000374">
    <property type="component" value="Chromosome"/>
</dbReference>
<dbReference type="InterPro" id="IPR027417">
    <property type="entry name" value="P-loop_NTPase"/>
</dbReference>
<reference evidence="8" key="1">
    <citation type="submission" date="2006-12" db="EMBL/GenBank/DDBJ databases">
        <title>Complete sequence of chromosome 1 of Verminephrobacter eiseniae EF01-2.</title>
        <authorList>
            <person name="Copeland A."/>
            <person name="Lucas S."/>
            <person name="Lapidus A."/>
            <person name="Barry K."/>
            <person name="Detter J.C."/>
            <person name="Glavina del Rio T."/>
            <person name="Dalin E."/>
            <person name="Tice H."/>
            <person name="Pitluck S."/>
            <person name="Chertkov O."/>
            <person name="Brettin T."/>
            <person name="Bruce D."/>
            <person name="Han C."/>
            <person name="Tapia R."/>
            <person name="Gilna P."/>
            <person name="Schmutz J."/>
            <person name="Larimer F."/>
            <person name="Land M."/>
            <person name="Hauser L."/>
            <person name="Kyrpides N."/>
            <person name="Kim E."/>
            <person name="Stahl D."/>
            <person name="Richardson P."/>
        </authorList>
    </citation>
    <scope>NUCLEOTIDE SEQUENCE [LARGE SCALE GENOMIC DNA]</scope>
    <source>
        <strain evidence="8">EF01-2</strain>
    </source>
</reference>
<evidence type="ECO:0000259" key="6">
    <source>
        <dbReference type="PROSITE" id="PS50893"/>
    </source>
</evidence>
<keyword evidence="8" id="KW-1185">Reference proteome</keyword>
<dbReference type="AlphaFoldDB" id="A1WDY3"/>
<keyword evidence="5" id="KW-0067">ATP-binding</keyword>
<accession>A1WDY3</accession>
<proteinExistence type="predicted"/>
<dbReference type="HOGENOM" id="CLU_000604_1_2_4"/>
<evidence type="ECO:0000256" key="1">
    <source>
        <dbReference type="ARBA" id="ARBA00022475"/>
    </source>
</evidence>
<dbReference type="OrthoDB" id="9776369at2"/>
<evidence type="ECO:0000256" key="4">
    <source>
        <dbReference type="ARBA" id="ARBA00022741"/>
    </source>
</evidence>
<organism evidence="7 8">
    <name type="scientific">Verminephrobacter eiseniae (strain EF01-2)</name>
    <dbReference type="NCBI Taxonomy" id="391735"/>
    <lineage>
        <taxon>Bacteria</taxon>
        <taxon>Pseudomonadati</taxon>
        <taxon>Pseudomonadota</taxon>
        <taxon>Betaproteobacteria</taxon>
        <taxon>Burkholderiales</taxon>
        <taxon>Comamonadaceae</taxon>
        <taxon>Verminephrobacter</taxon>
    </lineage>
</organism>
<dbReference type="GO" id="GO:0005524">
    <property type="term" value="F:ATP binding"/>
    <property type="evidence" value="ECO:0007669"/>
    <property type="project" value="UniProtKB-KW"/>
</dbReference>
<evidence type="ECO:0000256" key="3">
    <source>
        <dbReference type="ARBA" id="ARBA00022737"/>
    </source>
</evidence>
<dbReference type="eggNOG" id="COG1129">
    <property type="taxonomic scope" value="Bacteria"/>
</dbReference>
<dbReference type="PANTHER" id="PTHR43790:SF8">
    <property type="entry name" value="SUGAR ABC TRANSPORTER ATP-BINDING PROTEIN"/>
    <property type="match status" value="1"/>
</dbReference>
<dbReference type="InterPro" id="IPR050107">
    <property type="entry name" value="ABC_carbohydrate_import_ATPase"/>
</dbReference>
<sequence>MKQAVLEARNIWKSYGPVPILEDVSIEAHAGRVLVLLGDNGAGKSTLIKILSGVTAPSAGALLMDGQPVSFQTPRDARQRGIATVFQDLAVCNLLSITRNVVLGREPMKRFGPFRWMDMKKAEEQTRQAFAVLGVNVGSDMGRPAAALSGGQRQSLAIARAMLFGSTCLILDEPTSALAVRQAHGVLDQIKAAAAAGQAVIFITHNFHHALLVGDEVVVLGNGKVMAHFNTGETSLEELTRLVSMLH</sequence>
<keyword evidence="3" id="KW-0677">Repeat</keyword>
<name>A1WDY3_VEREI</name>
<protein>
    <submittedName>
        <fullName evidence="7">ABC transporter related</fullName>
    </submittedName>
</protein>
<evidence type="ECO:0000313" key="7">
    <source>
        <dbReference type="EMBL" id="ABM55840.1"/>
    </source>
</evidence>
<evidence type="ECO:0000256" key="2">
    <source>
        <dbReference type="ARBA" id="ARBA00022597"/>
    </source>
</evidence>
<dbReference type="Pfam" id="PF00005">
    <property type="entry name" value="ABC_tran"/>
    <property type="match status" value="1"/>
</dbReference>
<feature type="domain" description="ABC transporter" evidence="6">
    <location>
        <begin position="6"/>
        <end position="247"/>
    </location>
</feature>
<dbReference type="GO" id="GO:0016887">
    <property type="term" value="F:ATP hydrolysis activity"/>
    <property type="evidence" value="ECO:0007669"/>
    <property type="project" value="InterPro"/>
</dbReference>
<keyword evidence="4" id="KW-0547">Nucleotide-binding</keyword>
<dbReference type="InterPro" id="IPR003439">
    <property type="entry name" value="ABC_transporter-like_ATP-bd"/>
</dbReference>
<keyword evidence="2" id="KW-0813">Transport</keyword>
<dbReference type="InterPro" id="IPR003593">
    <property type="entry name" value="AAA+_ATPase"/>
</dbReference>
<dbReference type="RefSeq" id="WP_011807859.1">
    <property type="nucleotide sequence ID" value="NC_008786.1"/>
</dbReference>
<dbReference type="EMBL" id="CP000542">
    <property type="protein sequence ID" value="ABM55840.1"/>
    <property type="molecule type" value="Genomic_DNA"/>
</dbReference>
<evidence type="ECO:0000313" key="8">
    <source>
        <dbReference type="Proteomes" id="UP000000374"/>
    </source>
</evidence>
<dbReference type="GeneID" id="76458805"/>